<evidence type="ECO:0000256" key="5">
    <source>
        <dbReference type="ARBA" id="ARBA00022747"/>
    </source>
</evidence>
<evidence type="ECO:0000256" key="1">
    <source>
        <dbReference type="ARBA" id="ARBA00011975"/>
    </source>
</evidence>
<keyword evidence="2 7" id="KW-0489">Methyltransferase</keyword>
<name>A0ABY4HRF9_9FLAO</name>
<keyword evidence="5" id="KW-0680">Restriction system</keyword>
<dbReference type="InterPro" id="IPR001525">
    <property type="entry name" value="C5_MeTfrase"/>
</dbReference>
<evidence type="ECO:0000256" key="4">
    <source>
        <dbReference type="ARBA" id="ARBA00022691"/>
    </source>
</evidence>
<evidence type="ECO:0000313" key="8">
    <source>
        <dbReference type="EMBL" id="UOX35298.1"/>
    </source>
</evidence>
<sequence>MNEHSNNIFERGQIADVGSKGINVLSLFNGMSTGHTALDNVGIKVNKYYSSELKPYAIELTQYHYPETIQLGDVNNWREWDIDWKSIDLLLSGSPCKDLSIAGKRKGINGSNSGLFWKFIEIYEHIKQLNHNVIFFQENVGSAPKEDIGIMSRAMGVYPVRFNSSLVTAQLRDRYYWTNAKTKPFGMFGDLVTDIPEPKDRNIKLFDVITDGWTNKEKANCILESESRMATSQESLKKRYVKYFNTIVYLVEDEVRVKTNTVKGYDVLTEEDCLNLSFPSSTTRRGRVTKGKAPCLLQGNEPLYVLKDKQVRMLNKIELCRLQGFPDNHCDILSRNKAASLLGDGWTLPIIEHIFQYLPFKKAREEKNVITEYKHKPLNKTGT</sequence>
<protein>
    <recommendedName>
        <fullName evidence="1">DNA (cytosine-5-)-methyltransferase</fullName>
        <ecNumber evidence="1">2.1.1.37</ecNumber>
    </recommendedName>
</protein>
<dbReference type="InterPro" id="IPR050390">
    <property type="entry name" value="C5-Methyltransferase"/>
</dbReference>
<reference evidence="8" key="1">
    <citation type="submission" date="2021-12" db="EMBL/GenBank/DDBJ databases">
        <authorList>
            <person name="Cha I.-T."/>
            <person name="Lee K.-E."/>
            <person name="Park S.-J."/>
        </authorList>
    </citation>
    <scope>NUCLEOTIDE SEQUENCE</scope>
    <source>
        <strain evidence="8">YSM-43</strain>
    </source>
</reference>
<organism evidence="8 9">
    <name type="scientific">Flavobacterium sediminilitoris</name>
    <dbReference type="NCBI Taxonomy" id="2024526"/>
    <lineage>
        <taxon>Bacteria</taxon>
        <taxon>Pseudomonadati</taxon>
        <taxon>Bacteroidota</taxon>
        <taxon>Flavobacteriia</taxon>
        <taxon>Flavobacteriales</taxon>
        <taxon>Flavobacteriaceae</taxon>
        <taxon>Flavobacterium</taxon>
    </lineage>
</organism>
<dbReference type="PROSITE" id="PS51679">
    <property type="entry name" value="SAM_MT_C5"/>
    <property type="match status" value="1"/>
</dbReference>
<evidence type="ECO:0000256" key="3">
    <source>
        <dbReference type="ARBA" id="ARBA00022679"/>
    </source>
</evidence>
<dbReference type="RefSeq" id="WP_246918492.1">
    <property type="nucleotide sequence ID" value="NZ_CP090145.1"/>
</dbReference>
<gene>
    <name evidence="8" type="ORF">LXD69_07205</name>
</gene>
<reference evidence="8" key="2">
    <citation type="submission" date="2022-04" db="EMBL/GenBank/DDBJ databases">
        <title>Complete Genome Sequence of Flavobacterium sediminilitoris YSM-43, Isolated from a Tidal Sediment.</title>
        <authorList>
            <person name="Lee P.A."/>
        </authorList>
    </citation>
    <scope>NUCLEOTIDE SEQUENCE</scope>
    <source>
        <strain evidence="8">YSM-43</strain>
    </source>
</reference>
<dbReference type="GO" id="GO:0008168">
    <property type="term" value="F:methyltransferase activity"/>
    <property type="evidence" value="ECO:0007669"/>
    <property type="project" value="UniProtKB-KW"/>
</dbReference>
<keyword evidence="9" id="KW-1185">Reference proteome</keyword>
<accession>A0ABY4HRF9</accession>
<feature type="active site" evidence="7">
    <location>
        <position position="96"/>
    </location>
</feature>
<dbReference type="EMBL" id="CP090145">
    <property type="protein sequence ID" value="UOX35298.1"/>
    <property type="molecule type" value="Genomic_DNA"/>
</dbReference>
<evidence type="ECO:0000256" key="2">
    <source>
        <dbReference type="ARBA" id="ARBA00022603"/>
    </source>
</evidence>
<dbReference type="GO" id="GO:0032259">
    <property type="term" value="P:methylation"/>
    <property type="evidence" value="ECO:0007669"/>
    <property type="project" value="UniProtKB-KW"/>
</dbReference>
<dbReference type="InterPro" id="IPR018117">
    <property type="entry name" value="C5_DNA_meth_AS"/>
</dbReference>
<keyword evidence="4 7" id="KW-0949">S-adenosyl-L-methionine</keyword>
<dbReference type="Proteomes" id="UP000830454">
    <property type="component" value="Chromosome"/>
</dbReference>
<dbReference type="InterPro" id="IPR029063">
    <property type="entry name" value="SAM-dependent_MTases_sf"/>
</dbReference>
<dbReference type="PANTHER" id="PTHR23068">
    <property type="entry name" value="DNA CYTOSINE-5- -METHYLTRANSFERASE 3-RELATED"/>
    <property type="match status" value="1"/>
</dbReference>
<keyword evidence="3 7" id="KW-0808">Transferase</keyword>
<comment type="catalytic activity">
    <reaction evidence="6">
        <text>a 2'-deoxycytidine in DNA + S-adenosyl-L-methionine = a 5-methyl-2'-deoxycytidine in DNA + S-adenosyl-L-homocysteine + H(+)</text>
        <dbReference type="Rhea" id="RHEA:13681"/>
        <dbReference type="Rhea" id="RHEA-COMP:11369"/>
        <dbReference type="Rhea" id="RHEA-COMP:11370"/>
        <dbReference type="ChEBI" id="CHEBI:15378"/>
        <dbReference type="ChEBI" id="CHEBI:57856"/>
        <dbReference type="ChEBI" id="CHEBI:59789"/>
        <dbReference type="ChEBI" id="CHEBI:85452"/>
        <dbReference type="ChEBI" id="CHEBI:85454"/>
        <dbReference type="EC" id="2.1.1.37"/>
    </reaction>
</comment>
<dbReference type="PANTHER" id="PTHR23068:SF25">
    <property type="entry name" value="DNA (CYTOSINE-5)-METHYLTRANSFERASE DRM2"/>
    <property type="match status" value="1"/>
</dbReference>
<evidence type="ECO:0000256" key="6">
    <source>
        <dbReference type="ARBA" id="ARBA00047422"/>
    </source>
</evidence>
<evidence type="ECO:0000256" key="7">
    <source>
        <dbReference type="PROSITE-ProRule" id="PRU01016"/>
    </source>
</evidence>
<evidence type="ECO:0000313" key="9">
    <source>
        <dbReference type="Proteomes" id="UP000830454"/>
    </source>
</evidence>
<proteinExistence type="inferred from homology"/>
<comment type="similarity">
    <text evidence="7">Belongs to the class I-like SAM-binding methyltransferase superfamily. C5-methyltransferase family.</text>
</comment>
<dbReference type="Gene3D" id="3.40.50.150">
    <property type="entry name" value="Vaccinia Virus protein VP39"/>
    <property type="match status" value="1"/>
</dbReference>
<dbReference type="SUPFAM" id="SSF53335">
    <property type="entry name" value="S-adenosyl-L-methionine-dependent methyltransferases"/>
    <property type="match status" value="1"/>
</dbReference>
<dbReference type="Pfam" id="PF00145">
    <property type="entry name" value="DNA_methylase"/>
    <property type="match status" value="1"/>
</dbReference>
<dbReference type="EC" id="2.1.1.37" evidence="1"/>
<dbReference type="PROSITE" id="PS00094">
    <property type="entry name" value="C5_MTASE_1"/>
    <property type="match status" value="1"/>
</dbReference>